<keyword evidence="11" id="KW-1185">Reference proteome</keyword>
<gene>
    <name evidence="10" type="ORF">C0Q70_05578</name>
</gene>
<feature type="region of interest" description="Disordered" evidence="8">
    <location>
        <begin position="135"/>
        <end position="159"/>
    </location>
</feature>
<proteinExistence type="inferred from homology"/>
<reference evidence="10 11" key="1">
    <citation type="submission" date="2018-04" db="EMBL/GenBank/DDBJ databases">
        <title>The genome of golden apple snail Pomacea canaliculata provides insight into stress tolerance and invasive adaptation.</title>
        <authorList>
            <person name="Liu C."/>
            <person name="Liu B."/>
            <person name="Ren Y."/>
            <person name="Zhang Y."/>
            <person name="Wang H."/>
            <person name="Li S."/>
            <person name="Jiang F."/>
            <person name="Yin L."/>
            <person name="Zhang G."/>
            <person name="Qian W."/>
            <person name="Fan W."/>
        </authorList>
    </citation>
    <scope>NUCLEOTIDE SEQUENCE [LARGE SCALE GENOMIC DNA]</scope>
    <source>
        <strain evidence="10">SZHN2017</strain>
        <tissue evidence="10">Muscle</tissue>
    </source>
</reference>
<dbReference type="Proteomes" id="UP000245119">
    <property type="component" value="Linkage Group LG3"/>
</dbReference>
<accession>A0A2T7PLP3</accession>
<comment type="similarity">
    <text evidence="2">Belongs to the VPS37 family.</text>
</comment>
<dbReference type="InterPro" id="IPR009851">
    <property type="entry name" value="Mod_r"/>
</dbReference>
<dbReference type="Pfam" id="PF07200">
    <property type="entry name" value="Mod_r"/>
    <property type="match status" value="1"/>
</dbReference>
<dbReference type="GO" id="GO:0006612">
    <property type="term" value="P:protein targeting to membrane"/>
    <property type="evidence" value="ECO:0007669"/>
    <property type="project" value="TreeGrafter"/>
</dbReference>
<dbReference type="OrthoDB" id="10260857at2759"/>
<dbReference type="GO" id="GO:0031902">
    <property type="term" value="C:late endosome membrane"/>
    <property type="evidence" value="ECO:0007669"/>
    <property type="project" value="UniProtKB-SubCell"/>
</dbReference>
<dbReference type="AlphaFoldDB" id="A0A2T7PLP3"/>
<evidence type="ECO:0000256" key="5">
    <source>
        <dbReference type="ARBA" id="ARBA00022927"/>
    </source>
</evidence>
<dbReference type="GO" id="GO:0043162">
    <property type="term" value="P:ubiquitin-dependent protein catabolic process via the multivesicular body sorting pathway"/>
    <property type="evidence" value="ECO:0007669"/>
    <property type="project" value="TreeGrafter"/>
</dbReference>
<keyword evidence="5 7" id="KW-0653">Protein transport</keyword>
<dbReference type="PANTHER" id="PTHR13678:SF2">
    <property type="entry name" value="VACUOLAR PROTEIN SORTING-ASSOCIATED PROTEIN 37A"/>
    <property type="match status" value="1"/>
</dbReference>
<evidence type="ECO:0000313" key="11">
    <source>
        <dbReference type="Proteomes" id="UP000245119"/>
    </source>
</evidence>
<evidence type="ECO:0000256" key="1">
    <source>
        <dbReference type="ARBA" id="ARBA00004633"/>
    </source>
</evidence>
<dbReference type="GO" id="GO:0006623">
    <property type="term" value="P:protein targeting to vacuole"/>
    <property type="evidence" value="ECO:0007669"/>
    <property type="project" value="TreeGrafter"/>
</dbReference>
<dbReference type="GO" id="GO:0000813">
    <property type="term" value="C:ESCRT I complex"/>
    <property type="evidence" value="ECO:0007669"/>
    <property type="project" value="TreeGrafter"/>
</dbReference>
<evidence type="ECO:0000256" key="7">
    <source>
        <dbReference type="PROSITE-ProRule" id="PRU00646"/>
    </source>
</evidence>
<evidence type="ECO:0000256" key="8">
    <source>
        <dbReference type="SAM" id="MobiDB-lite"/>
    </source>
</evidence>
<evidence type="ECO:0000256" key="4">
    <source>
        <dbReference type="ARBA" id="ARBA00022753"/>
    </source>
</evidence>
<dbReference type="CDD" id="cd11685">
    <property type="entry name" value="UEV_TSG101-like"/>
    <property type="match status" value="1"/>
</dbReference>
<dbReference type="EMBL" id="PZQS01000003">
    <property type="protein sequence ID" value="PVD34307.1"/>
    <property type="molecule type" value="Genomic_DNA"/>
</dbReference>
<feature type="compositionally biased region" description="Pro residues" evidence="8">
    <location>
        <begin position="136"/>
        <end position="145"/>
    </location>
</feature>
<keyword evidence="4" id="KW-0967">Endosome</keyword>
<evidence type="ECO:0000256" key="2">
    <source>
        <dbReference type="ARBA" id="ARBA00007617"/>
    </source>
</evidence>
<evidence type="ECO:0000256" key="3">
    <source>
        <dbReference type="ARBA" id="ARBA00022448"/>
    </source>
</evidence>
<protein>
    <recommendedName>
        <fullName evidence="9">VPS37 C-terminal domain-containing protein</fullName>
    </recommendedName>
</protein>
<dbReference type="STRING" id="400727.A0A2T7PLP3"/>
<sequence>MHKLFGGGKAKVQTATNLQIQKTKQIESLRKVRGLTSQFPQEKPVVSIFPPVTHPWVDPQTLRVTGCPALNNFSMHSDLGQVIQTILEEFKKNPPTIISSYPVQQGSGTSSSYGVGATPGYPPPPYIHPGIDLFPSGPPPVPPRHPTASATTPQSDSDKVVQDLDGFRDFAMPNIIKAFPQLKDKKLFELQELMENDEQLLEMLQGLPELINFAEKREELSERCVLLARTNLSDKPKIEEIKNEIIEKMAELDGMKQAFEASCEQHLALSEQFRPSNIQTNLKVAILQAEEESENIVDDFLNRKMDVEDFTQKFIEKRKSKWANK</sequence>
<organism evidence="10 11">
    <name type="scientific">Pomacea canaliculata</name>
    <name type="common">Golden apple snail</name>
    <dbReference type="NCBI Taxonomy" id="400727"/>
    <lineage>
        <taxon>Eukaryota</taxon>
        <taxon>Metazoa</taxon>
        <taxon>Spiralia</taxon>
        <taxon>Lophotrochozoa</taxon>
        <taxon>Mollusca</taxon>
        <taxon>Gastropoda</taxon>
        <taxon>Caenogastropoda</taxon>
        <taxon>Architaenioglossa</taxon>
        <taxon>Ampullarioidea</taxon>
        <taxon>Ampullariidae</taxon>
        <taxon>Pomacea</taxon>
    </lineage>
</organism>
<evidence type="ECO:0000313" key="10">
    <source>
        <dbReference type="EMBL" id="PVD34307.1"/>
    </source>
</evidence>
<feature type="domain" description="VPS37 C-terminal" evidence="9">
    <location>
        <begin position="256"/>
        <end position="325"/>
    </location>
</feature>
<comment type="subcellular location">
    <subcellularLocation>
        <location evidence="1">Late endosome membrane</location>
        <topology evidence="1">Peripheral membrane protein</topology>
    </subcellularLocation>
</comment>
<dbReference type="PANTHER" id="PTHR13678">
    <property type="entry name" value="VACUOLAR PROTEIN SORTING-ASSOCIATED PROTEIN 37"/>
    <property type="match status" value="1"/>
</dbReference>
<dbReference type="PROSITE" id="PS51314">
    <property type="entry name" value="VPS37_C"/>
    <property type="match status" value="1"/>
</dbReference>
<evidence type="ECO:0000256" key="6">
    <source>
        <dbReference type="ARBA" id="ARBA00025010"/>
    </source>
</evidence>
<comment type="function">
    <text evidence="6">Component of the ESCRT-I complex, a regulator of vesicular trafficking process. Required for the sorting of endocytic ubiquitinated cargos into multivesicular bodies. May be involved in cell growth and differentiation.</text>
</comment>
<name>A0A2T7PLP3_POMCA</name>
<keyword evidence="3 7" id="KW-0813">Transport</keyword>
<evidence type="ECO:0000259" key="9">
    <source>
        <dbReference type="PROSITE" id="PS51314"/>
    </source>
</evidence>
<comment type="caution">
    <text evidence="10">The sequence shown here is derived from an EMBL/GenBank/DDBJ whole genome shotgun (WGS) entry which is preliminary data.</text>
</comment>